<dbReference type="PROSITE" id="PS50883">
    <property type="entry name" value="EAL"/>
    <property type="match status" value="1"/>
</dbReference>
<dbReference type="PANTHER" id="PTHR33121">
    <property type="entry name" value="CYCLIC DI-GMP PHOSPHODIESTERASE PDEF"/>
    <property type="match status" value="1"/>
</dbReference>
<dbReference type="Gene3D" id="3.20.20.450">
    <property type="entry name" value="EAL domain"/>
    <property type="match status" value="1"/>
</dbReference>
<keyword evidence="6" id="KW-0378">Hydrolase</keyword>
<evidence type="ECO:0000256" key="8">
    <source>
        <dbReference type="ARBA" id="ARBA00023136"/>
    </source>
</evidence>
<sequence length="519" mass="56619">MLAGLALAAAILLLGLGLLARWEFDDRAALQARAAQLLDAVTQEAHILLDRLHEQRLWDCSPASQRAIRRLLFGAHFFREVGSFDADGLLLCTSTDDVLGQPRAGTSRIHYAHSGLGYSTGVSLILGQDQPRSVTATVLRRDRFNLVLAPQAEAALRHGAATLIALDTEDGLQPLFPAAADATAAVRRLPVPASTDVVRETHWWRGQFALQQRAGMGDFVLFTRWHLGDVLRQQSTLAVAIVLIATLAGLVAHGTVTTWLTRLNSIDHRVRKLIGGDRIVCVYQPIVALASGRAVGCEVLMRLQDGDRLLYPEQVIPAVLRQRLGPELDSRVARRALAETDRHLPPCGPFRIALNVLPDSLSGEHVIATLGEAAAPLRARDIQIELELTEYSLPTDVVTQARNLARAGFGLSIDDFGTGYSSLALVRQLCPDYLKIDRSFVHEMEESAIRASLIPEIVQIARAVDARVVAEGIENQAQRDRLHALGVDYGQGHYFAPPMPIADFVAWLRAQDAAKVDAA</sequence>
<accession>A0A7W8DF85</accession>
<comment type="subcellular location">
    <subcellularLocation>
        <location evidence="1">Cell membrane</location>
        <topology evidence="1">Multi-pass membrane protein</topology>
    </subcellularLocation>
</comment>
<dbReference type="Pfam" id="PF12792">
    <property type="entry name" value="CSS-motif"/>
    <property type="match status" value="1"/>
</dbReference>
<dbReference type="EC" id="3.1.4.52" evidence="2"/>
<feature type="transmembrane region" description="Helical" evidence="10">
    <location>
        <begin position="237"/>
        <end position="261"/>
    </location>
</feature>
<dbReference type="InterPro" id="IPR035919">
    <property type="entry name" value="EAL_sf"/>
</dbReference>
<dbReference type="GO" id="GO:0005886">
    <property type="term" value="C:plasma membrane"/>
    <property type="evidence" value="ECO:0007669"/>
    <property type="project" value="UniProtKB-SubCell"/>
</dbReference>
<evidence type="ECO:0000313" key="13">
    <source>
        <dbReference type="Proteomes" id="UP000519004"/>
    </source>
</evidence>
<name>A0A7W8DF85_9GAMM</name>
<keyword evidence="5 10" id="KW-0812">Transmembrane</keyword>
<comment type="caution">
    <text evidence="12">The sequence shown here is derived from an EMBL/GenBank/DDBJ whole genome shotgun (WGS) entry which is preliminary data.</text>
</comment>
<keyword evidence="13" id="KW-1185">Reference proteome</keyword>
<comment type="catalytic activity">
    <reaction evidence="9">
        <text>3',3'-c-di-GMP + H2O = 5'-phosphoguanylyl(3'-&gt;5')guanosine + H(+)</text>
        <dbReference type="Rhea" id="RHEA:24902"/>
        <dbReference type="ChEBI" id="CHEBI:15377"/>
        <dbReference type="ChEBI" id="CHEBI:15378"/>
        <dbReference type="ChEBI" id="CHEBI:58754"/>
        <dbReference type="ChEBI" id="CHEBI:58805"/>
        <dbReference type="EC" id="3.1.4.52"/>
    </reaction>
</comment>
<evidence type="ECO:0000256" key="3">
    <source>
        <dbReference type="ARBA" id="ARBA00022475"/>
    </source>
</evidence>
<dbReference type="RefSeq" id="WP_183948840.1">
    <property type="nucleotide sequence ID" value="NZ_JACHHX010000015.1"/>
</dbReference>
<dbReference type="EMBL" id="JACHHX010000015">
    <property type="protein sequence ID" value="MBB5016170.1"/>
    <property type="molecule type" value="Genomic_DNA"/>
</dbReference>
<keyword evidence="8 10" id="KW-0472">Membrane</keyword>
<evidence type="ECO:0000256" key="7">
    <source>
        <dbReference type="ARBA" id="ARBA00022989"/>
    </source>
</evidence>
<evidence type="ECO:0000256" key="1">
    <source>
        <dbReference type="ARBA" id="ARBA00004651"/>
    </source>
</evidence>
<dbReference type="Proteomes" id="UP000519004">
    <property type="component" value="Unassembled WGS sequence"/>
</dbReference>
<keyword evidence="7 10" id="KW-1133">Transmembrane helix</keyword>
<gene>
    <name evidence="12" type="ORF">HNQ58_002081</name>
</gene>
<dbReference type="CDD" id="cd01948">
    <property type="entry name" value="EAL"/>
    <property type="match status" value="1"/>
</dbReference>
<organism evidence="12 13">
    <name type="scientific">Rehaibacterium terrae</name>
    <dbReference type="NCBI Taxonomy" id="1341696"/>
    <lineage>
        <taxon>Bacteria</taxon>
        <taxon>Pseudomonadati</taxon>
        <taxon>Pseudomonadota</taxon>
        <taxon>Gammaproteobacteria</taxon>
        <taxon>Lysobacterales</taxon>
        <taxon>Lysobacteraceae</taxon>
        <taxon>Rehaibacterium</taxon>
    </lineage>
</organism>
<keyword evidence="4" id="KW-0973">c-di-GMP</keyword>
<dbReference type="Pfam" id="PF00563">
    <property type="entry name" value="EAL"/>
    <property type="match status" value="1"/>
</dbReference>
<dbReference type="GO" id="GO:0071111">
    <property type="term" value="F:cyclic-guanylate-specific phosphodiesterase activity"/>
    <property type="evidence" value="ECO:0007669"/>
    <property type="project" value="UniProtKB-EC"/>
</dbReference>
<evidence type="ECO:0000256" key="2">
    <source>
        <dbReference type="ARBA" id="ARBA00012282"/>
    </source>
</evidence>
<dbReference type="PANTHER" id="PTHR33121:SF70">
    <property type="entry name" value="SIGNALING PROTEIN YKOW"/>
    <property type="match status" value="1"/>
</dbReference>
<keyword evidence="3" id="KW-1003">Cell membrane</keyword>
<evidence type="ECO:0000313" key="12">
    <source>
        <dbReference type="EMBL" id="MBB5016170.1"/>
    </source>
</evidence>
<dbReference type="InterPro" id="IPR024744">
    <property type="entry name" value="CSS-motif_dom"/>
</dbReference>
<dbReference type="InterPro" id="IPR050706">
    <property type="entry name" value="Cyclic-di-GMP_PDE-like"/>
</dbReference>
<reference evidence="12 13" key="1">
    <citation type="submission" date="2020-08" db="EMBL/GenBank/DDBJ databases">
        <title>Genomic Encyclopedia of Type Strains, Phase IV (KMG-IV): sequencing the most valuable type-strain genomes for metagenomic binning, comparative biology and taxonomic classification.</title>
        <authorList>
            <person name="Goeker M."/>
        </authorList>
    </citation>
    <scope>NUCLEOTIDE SEQUENCE [LARGE SCALE GENOMIC DNA]</scope>
    <source>
        <strain evidence="12 13">DSM 25897</strain>
    </source>
</reference>
<evidence type="ECO:0000259" key="11">
    <source>
        <dbReference type="PROSITE" id="PS50883"/>
    </source>
</evidence>
<proteinExistence type="predicted"/>
<evidence type="ECO:0000256" key="4">
    <source>
        <dbReference type="ARBA" id="ARBA00022636"/>
    </source>
</evidence>
<evidence type="ECO:0000256" key="10">
    <source>
        <dbReference type="SAM" id="Phobius"/>
    </source>
</evidence>
<feature type="domain" description="EAL" evidence="11">
    <location>
        <begin position="263"/>
        <end position="512"/>
    </location>
</feature>
<evidence type="ECO:0000256" key="9">
    <source>
        <dbReference type="ARBA" id="ARBA00034290"/>
    </source>
</evidence>
<dbReference type="SUPFAM" id="SSF141868">
    <property type="entry name" value="EAL domain-like"/>
    <property type="match status" value="1"/>
</dbReference>
<evidence type="ECO:0000256" key="5">
    <source>
        <dbReference type="ARBA" id="ARBA00022692"/>
    </source>
</evidence>
<dbReference type="AlphaFoldDB" id="A0A7W8DF85"/>
<dbReference type="InterPro" id="IPR001633">
    <property type="entry name" value="EAL_dom"/>
</dbReference>
<dbReference type="SMART" id="SM00052">
    <property type="entry name" value="EAL"/>
    <property type="match status" value="1"/>
</dbReference>
<protein>
    <recommendedName>
        <fullName evidence="2">cyclic-guanylate-specific phosphodiesterase</fullName>
        <ecNumber evidence="2">3.1.4.52</ecNumber>
    </recommendedName>
</protein>
<evidence type="ECO:0000256" key="6">
    <source>
        <dbReference type="ARBA" id="ARBA00022801"/>
    </source>
</evidence>